<feature type="domain" description="Ribbon-helix-helix protein RHH" evidence="2">
    <location>
        <begin position="1"/>
        <end position="53"/>
    </location>
</feature>
<dbReference type="SUPFAM" id="SSF47598">
    <property type="entry name" value="Ribbon-helix-helix"/>
    <property type="match status" value="1"/>
</dbReference>
<accession>A0A934PXG4</accession>
<evidence type="ECO:0000259" key="2">
    <source>
        <dbReference type="Pfam" id="PF19839"/>
    </source>
</evidence>
<organism evidence="3 4">
    <name type="scientific">Ramlibacter algicola</name>
    <dbReference type="NCBI Taxonomy" id="2795217"/>
    <lineage>
        <taxon>Bacteria</taxon>
        <taxon>Pseudomonadati</taxon>
        <taxon>Pseudomonadota</taxon>
        <taxon>Betaproteobacteria</taxon>
        <taxon>Burkholderiales</taxon>
        <taxon>Comamonadaceae</taxon>
        <taxon>Ramlibacter</taxon>
    </lineage>
</organism>
<comment type="caution">
    <text evidence="3">The sequence shown here is derived from an EMBL/GenBank/DDBJ whole genome shotgun (WGS) entry which is preliminary data.</text>
</comment>
<reference evidence="3" key="1">
    <citation type="submission" date="2020-12" db="EMBL/GenBank/DDBJ databases">
        <title>Ramlibacter sp. nov., isolated from a freshwater alga, Cryptomonas.</title>
        <authorList>
            <person name="Kim H.M."/>
            <person name="Jeon C.O."/>
        </authorList>
    </citation>
    <scope>NUCLEOTIDE SEQUENCE</scope>
    <source>
        <strain evidence="3">CrO1</strain>
    </source>
</reference>
<dbReference type="Pfam" id="PF19839">
    <property type="entry name" value="RHH_9"/>
    <property type="match status" value="1"/>
</dbReference>
<dbReference type="InterPro" id="IPR045559">
    <property type="entry name" value="RHH_9"/>
</dbReference>
<dbReference type="Proteomes" id="UP000617041">
    <property type="component" value="Unassembled WGS sequence"/>
</dbReference>
<keyword evidence="4" id="KW-1185">Reference proteome</keyword>
<dbReference type="RefSeq" id="WP_200787243.1">
    <property type="nucleotide sequence ID" value="NZ_JAEDAO010000001.1"/>
</dbReference>
<protein>
    <submittedName>
        <fullName evidence="3">CopG family transcriptional regulator</fullName>
    </submittedName>
</protein>
<dbReference type="EMBL" id="JAEDAO010000001">
    <property type="protein sequence ID" value="MBK0392300.1"/>
    <property type="molecule type" value="Genomic_DNA"/>
</dbReference>
<proteinExistence type="predicted"/>
<gene>
    <name evidence="3" type="ORF">I8E28_06840</name>
</gene>
<evidence type="ECO:0000313" key="3">
    <source>
        <dbReference type="EMBL" id="MBK0392300.1"/>
    </source>
</evidence>
<evidence type="ECO:0000313" key="4">
    <source>
        <dbReference type="Proteomes" id="UP000617041"/>
    </source>
</evidence>
<evidence type="ECO:0000256" key="1">
    <source>
        <dbReference type="SAM" id="MobiDB-lite"/>
    </source>
</evidence>
<sequence length="63" mass="7204">MPNPPARFTFLLDPQLKQSFERLCESQDITPSQLMRQLIKGHLAAHGVRADPPAPRKRPSRRT</sequence>
<dbReference type="InterPro" id="IPR010985">
    <property type="entry name" value="Ribbon_hlx_hlx"/>
</dbReference>
<name>A0A934PXG4_9BURK</name>
<dbReference type="AlphaFoldDB" id="A0A934PXG4"/>
<dbReference type="GO" id="GO:0006355">
    <property type="term" value="P:regulation of DNA-templated transcription"/>
    <property type="evidence" value="ECO:0007669"/>
    <property type="project" value="InterPro"/>
</dbReference>
<feature type="region of interest" description="Disordered" evidence="1">
    <location>
        <begin position="43"/>
        <end position="63"/>
    </location>
</feature>